<evidence type="ECO:0000256" key="1">
    <source>
        <dbReference type="ARBA" id="ARBA00022722"/>
    </source>
</evidence>
<dbReference type="Pfam" id="PF01850">
    <property type="entry name" value="PIN"/>
    <property type="match status" value="1"/>
</dbReference>
<dbReference type="GO" id="GO:0004518">
    <property type="term" value="F:nuclease activity"/>
    <property type="evidence" value="ECO:0007669"/>
    <property type="project" value="UniProtKB-KW"/>
</dbReference>
<dbReference type="InterPro" id="IPR029060">
    <property type="entry name" value="PIN-like_dom_sf"/>
</dbReference>
<dbReference type="GO" id="GO:0016787">
    <property type="term" value="F:hydrolase activity"/>
    <property type="evidence" value="ECO:0007669"/>
    <property type="project" value="UniProtKB-KW"/>
</dbReference>
<keyword evidence="2" id="KW-0479">Metal-binding</keyword>
<dbReference type="InterPro" id="IPR002716">
    <property type="entry name" value="PIN_dom"/>
</dbReference>
<dbReference type="PANTHER" id="PTHR36173:SF2">
    <property type="entry name" value="RIBONUCLEASE VAPC16"/>
    <property type="match status" value="1"/>
</dbReference>
<evidence type="ECO:0000256" key="3">
    <source>
        <dbReference type="ARBA" id="ARBA00022801"/>
    </source>
</evidence>
<gene>
    <name evidence="6" type="ORF">HJG52_14975</name>
</gene>
<proteinExistence type="predicted"/>
<dbReference type="Proteomes" id="UP000588586">
    <property type="component" value="Unassembled WGS sequence"/>
</dbReference>
<accession>A0A849HJF3</accession>
<evidence type="ECO:0000256" key="4">
    <source>
        <dbReference type="ARBA" id="ARBA00022842"/>
    </source>
</evidence>
<evidence type="ECO:0000313" key="7">
    <source>
        <dbReference type="Proteomes" id="UP000588586"/>
    </source>
</evidence>
<keyword evidence="7" id="KW-1185">Reference proteome</keyword>
<dbReference type="RefSeq" id="WP_171244411.1">
    <property type="nucleotide sequence ID" value="NZ_JABEPQ010000003.1"/>
</dbReference>
<comment type="caution">
    <text evidence="6">The sequence shown here is derived from an EMBL/GenBank/DDBJ whole genome shotgun (WGS) entry which is preliminary data.</text>
</comment>
<dbReference type="InterPro" id="IPR041705">
    <property type="entry name" value="PIN_Sll0205"/>
</dbReference>
<keyword evidence="3" id="KW-0378">Hydrolase</keyword>
<dbReference type="Gene3D" id="3.40.50.1010">
    <property type="entry name" value="5'-nuclease"/>
    <property type="match status" value="1"/>
</dbReference>
<dbReference type="SUPFAM" id="SSF88723">
    <property type="entry name" value="PIN domain-like"/>
    <property type="match status" value="1"/>
</dbReference>
<reference evidence="6 7" key="1">
    <citation type="submission" date="2020-04" db="EMBL/GenBank/DDBJ databases">
        <title>Knoellia sp. isolate from air conditioner.</title>
        <authorList>
            <person name="Chea S."/>
            <person name="Kim D.-U."/>
        </authorList>
    </citation>
    <scope>NUCLEOTIDE SEQUENCE [LARGE SCALE GENOMIC DNA]</scope>
    <source>
        <strain evidence="6 7">DB2414S</strain>
    </source>
</reference>
<dbReference type="AlphaFoldDB" id="A0A849HJF3"/>
<evidence type="ECO:0000256" key="2">
    <source>
        <dbReference type="ARBA" id="ARBA00022723"/>
    </source>
</evidence>
<evidence type="ECO:0000313" key="6">
    <source>
        <dbReference type="EMBL" id="NNM47299.1"/>
    </source>
</evidence>
<organism evidence="6 7">
    <name type="scientific">Knoellia koreensis</name>
    <dbReference type="NCBI Taxonomy" id="2730921"/>
    <lineage>
        <taxon>Bacteria</taxon>
        <taxon>Bacillati</taxon>
        <taxon>Actinomycetota</taxon>
        <taxon>Actinomycetes</taxon>
        <taxon>Micrococcales</taxon>
        <taxon>Intrasporangiaceae</taxon>
        <taxon>Knoellia</taxon>
    </lineage>
</organism>
<sequence>MNLLLDTHALLWALTEPKRLGRRARRALSDRDTQLWVSDASAWEVATKHRLGKLPGAQAVTASWFEHLGRLKAKELPITGRHALFAGSLDWDHRDPFDRMLAAQSLTETMTLVTKDPAFSSAPGVDVLW</sequence>
<dbReference type="PANTHER" id="PTHR36173">
    <property type="entry name" value="RIBONUCLEASE VAPC16-RELATED"/>
    <property type="match status" value="1"/>
</dbReference>
<feature type="domain" description="PIN" evidence="5">
    <location>
        <begin position="4"/>
        <end position="123"/>
    </location>
</feature>
<keyword evidence="1" id="KW-0540">Nuclease</keyword>
<dbReference type="CDD" id="cd09872">
    <property type="entry name" value="PIN_Sll0205-like"/>
    <property type="match status" value="1"/>
</dbReference>
<protein>
    <submittedName>
        <fullName evidence="6">Type II toxin-antitoxin system VapC family toxin</fullName>
    </submittedName>
</protein>
<dbReference type="EMBL" id="JABEPQ010000003">
    <property type="protein sequence ID" value="NNM47299.1"/>
    <property type="molecule type" value="Genomic_DNA"/>
</dbReference>
<dbReference type="GO" id="GO:0046872">
    <property type="term" value="F:metal ion binding"/>
    <property type="evidence" value="ECO:0007669"/>
    <property type="project" value="UniProtKB-KW"/>
</dbReference>
<name>A0A849HJF3_9MICO</name>
<keyword evidence="4" id="KW-0460">Magnesium</keyword>
<evidence type="ECO:0000259" key="5">
    <source>
        <dbReference type="Pfam" id="PF01850"/>
    </source>
</evidence>
<dbReference type="InterPro" id="IPR052919">
    <property type="entry name" value="TA_system_RNase"/>
</dbReference>